<gene>
    <name evidence="2" type="ORF">STAS_19120</name>
</gene>
<dbReference type="AlphaFoldDB" id="A0A5A7QEF5"/>
<reference evidence="3" key="1">
    <citation type="journal article" date="2019" name="Curr. Biol.">
        <title>Genome Sequence of Striga asiatica Provides Insight into the Evolution of Plant Parasitism.</title>
        <authorList>
            <person name="Yoshida S."/>
            <person name="Kim S."/>
            <person name="Wafula E.K."/>
            <person name="Tanskanen J."/>
            <person name="Kim Y.M."/>
            <person name="Honaas L."/>
            <person name="Yang Z."/>
            <person name="Spallek T."/>
            <person name="Conn C.E."/>
            <person name="Ichihashi Y."/>
            <person name="Cheong K."/>
            <person name="Cui S."/>
            <person name="Der J.P."/>
            <person name="Gundlach H."/>
            <person name="Jiao Y."/>
            <person name="Hori C."/>
            <person name="Ishida J.K."/>
            <person name="Kasahara H."/>
            <person name="Kiba T."/>
            <person name="Kim M.S."/>
            <person name="Koo N."/>
            <person name="Laohavisit A."/>
            <person name="Lee Y.H."/>
            <person name="Lumba S."/>
            <person name="McCourt P."/>
            <person name="Mortimer J.C."/>
            <person name="Mutuku J.M."/>
            <person name="Nomura T."/>
            <person name="Sasaki-Sekimoto Y."/>
            <person name="Seto Y."/>
            <person name="Wang Y."/>
            <person name="Wakatake T."/>
            <person name="Sakakibara H."/>
            <person name="Demura T."/>
            <person name="Yamaguchi S."/>
            <person name="Yoneyama K."/>
            <person name="Manabe R.I."/>
            <person name="Nelson D.C."/>
            <person name="Schulman A.H."/>
            <person name="Timko M.P."/>
            <person name="dePamphilis C.W."/>
            <person name="Choi D."/>
            <person name="Shirasu K."/>
        </authorList>
    </citation>
    <scope>NUCLEOTIDE SEQUENCE [LARGE SCALE GENOMIC DNA]</scope>
    <source>
        <strain evidence="3">cv. UVA1</strain>
    </source>
</reference>
<protein>
    <submittedName>
        <fullName evidence="2">Sucrose synthase 6</fullName>
    </submittedName>
</protein>
<feature type="region of interest" description="Disordered" evidence="1">
    <location>
        <begin position="99"/>
        <end position="129"/>
    </location>
</feature>
<evidence type="ECO:0000313" key="3">
    <source>
        <dbReference type="Proteomes" id="UP000325081"/>
    </source>
</evidence>
<organism evidence="2 3">
    <name type="scientific">Striga asiatica</name>
    <name type="common">Asiatic witchweed</name>
    <name type="synonym">Buchnera asiatica</name>
    <dbReference type="NCBI Taxonomy" id="4170"/>
    <lineage>
        <taxon>Eukaryota</taxon>
        <taxon>Viridiplantae</taxon>
        <taxon>Streptophyta</taxon>
        <taxon>Embryophyta</taxon>
        <taxon>Tracheophyta</taxon>
        <taxon>Spermatophyta</taxon>
        <taxon>Magnoliopsida</taxon>
        <taxon>eudicotyledons</taxon>
        <taxon>Gunneridae</taxon>
        <taxon>Pentapetalae</taxon>
        <taxon>asterids</taxon>
        <taxon>lamiids</taxon>
        <taxon>Lamiales</taxon>
        <taxon>Orobanchaceae</taxon>
        <taxon>Buchnereae</taxon>
        <taxon>Striga</taxon>
    </lineage>
</organism>
<dbReference type="Proteomes" id="UP000325081">
    <property type="component" value="Unassembled WGS sequence"/>
</dbReference>
<comment type="caution">
    <text evidence="2">The sequence shown here is derived from an EMBL/GenBank/DDBJ whole genome shotgun (WGS) entry which is preliminary data.</text>
</comment>
<keyword evidence="3" id="KW-1185">Reference proteome</keyword>
<sequence>MAAGRAHCTSNEPVDVNGDGDYHEKGNRGINYLLRVVLSTESTKGPLKNRVITSVHIKLLTRLEFMEFKVVGLSEKGELSIRSRARGRRRVEDERRNLAAVRVSTDRGENSEDEGAENEETKQKRSEGTVTGPLVLARVRRWRRLAAQAAGRVWKGEVRRWWRRARDGWKTACWGRRNCPSAAEGGGSVIN</sequence>
<name>A0A5A7QEF5_STRAF</name>
<dbReference type="EMBL" id="BKCP01006294">
    <property type="protein sequence ID" value="GER42331.1"/>
    <property type="molecule type" value="Genomic_DNA"/>
</dbReference>
<proteinExistence type="predicted"/>
<accession>A0A5A7QEF5</accession>
<evidence type="ECO:0000313" key="2">
    <source>
        <dbReference type="EMBL" id="GER42331.1"/>
    </source>
</evidence>
<evidence type="ECO:0000256" key="1">
    <source>
        <dbReference type="SAM" id="MobiDB-lite"/>
    </source>
</evidence>
<feature type="region of interest" description="Disordered" evidence="1">
    <location>
        <begin position="1"/>
        <end position="22"/>
    </location>
</feature>